<dbReference type="PANTHER" id="PTHR28037:SF1">
    <property type="entry name" value="ALCOHOL O-ACETYLTRANSFERASE 1-RELATED"/>
    <property type="match status" value="1"/>
</dbReference>
<keyword evidence="2" id="KW-1185">Reference proteome</keyword>
<name>A0A9Q8QJI8_9HYPO</name>
<dbReference type="OrthoDB" id="2150604at2759"/>
<organism evidence="1 2">
    <name type="scientific">Purpureocillium takamizusanense</name>
    <dbReference type="NCBI Taxonomy" id="2060973"/>
    <lineage>
        <taxon>Eukaryota</taxon>
        <taxon>Fungi</taxon>
        <taxon>Dikarya</taxon>
        <taxon>Ascomycota</taxon>
        <taxon>Pezizomycotina</taxon>
        <taxon>Sordariomycetes</taxon>
        <taxon>Hypocreomycetidae</taxon>
        <taxon>Hypocreales</taxon>
        <taxon>Ophiocordycipitaceae</taxon>
        <taxon>Purpureocillium</taxon>
    </lineage>
</organism>
<dbReference type="PANTHER" id="PTHR28037">
    <property type="entry name" value="ALCOHOL O-ACETYLTRANSFERASE 1-RELATED"/>
    <property type="match status" value="1"/>
</dbReference>
<dbReference type="InterPro" id="IPR023213">
    <property type="entry name" value="CAT-like_dom_sf"/>
</dbReference>
<reference evidence="1" key="1">
    <citation type="submission" date="2021-11" db="EMBL/GenBank/DDBJ databases">
        <title>Purpureocillium_takamizusanense_genome.</title>
        <authorList>
            <person name="Nguyen N.-H."/>
        </authorList>
    </citation>
    <scope>NUCLEOTIDE SEQUENCE</scope>
    <source>
        <strain evidence="1">PT3</strain>
    </source>
</reference>
<dbReference type="SUPFAM" id="SSF52777">
    <property type="entry name" value="CoA-dependent acyltransferases"/>
    <property type="match status" value="1"/>
</dbReference>
<evidence type="ECO:0000313" key="1">
    <source>
        <dbReference type="EMBL" id="UNI20860.1"/>
    </source>
</evidence>
<dbReference type="GO" id="GO:0008080">
    <property type="term" value="F:N-acetyltransferase activity"/>
    <property type="evidence" value="ECO:0007669"/>
    <property type="project" value="TreeGrafter"/>
</dbReference>
<dbReference type="InterPro" id="IPR052058">
    <property type="entry name" value="Alcohol_O-acetyltransferase"/>
</dbReference>
<dbReference type="EMBL" id="CP086359">
    <property type="protein sequence ID" value="UNI20860.1"/>
    <property type="molecule type" value="Genomic_DNA"/>
</dbReference>
<accession>A0A9Q8QJI8</accession>
<dbReference type="GeneID" id="72068858"/>
<gene>
    <name evidence="1" type="primary">ATF1_1</name>
    <name evidence="1" type="ORF">JDV02_006909</name>
</gene>
<dbReference type="AlphaFoldDB" id="A0A9Q8QJI8"/>
<dbReference type="RefSeq" id="XP_047844341.1">
    <property type="nucleotide sequence ID" value="XM_047988346.1"/>
</dbReference>
<proteinExistence type="predicted"/>
<sequence>MAVATSLSLAKAEATPRVIRNLSCSELYQAAVHLLGQYVGAVISCRYAVPPHLRSQDADAELRLALEAALAQTVLDHPLLQCGIINEDSRKPSFVELDAVDFANHVDWVTLDASDDLHGALRSTLEARISRNYPDGATRPGWRVVVLQPHPGGDSAVLEVVFLYNHIVVDGMSGKIFHETLLHHLNSQDPQEPVPNLDRRVLHLVDTAARFPPAPETVTAYPISIYFFVGALWKAFRPNFFAAREGLLAKWAPIQLKPYKTNLRVVTVGSGSLCNILRLCRANKTTLTGLLHGIALLSFARQLDVATAPGFESGTAIDMRRSTPKAPDGYPWYDPSRTACNILSTIFHRFDKRLVSDVRRQLDAAPPPDDAGGYDQLWMEALAPVVWAAAQRTRREIEAALALGNRNNMLGLLKYASDWRATMRAQASKPRAGSWGVSNIGVIDGHAPSAKTDCGAHWSVESCTFTMSAEATGTAVHISAVSVKGGELSVELAWQDVVDGTVINQLGDDLKQWLEYFGTSKVNTS</sequence>
<dbReference type="KEGG" id="ptkz:JDV02_006909"/>
<dbReference type="InterPro" id="IPR010828">
    <property type="entry name" value="Atf2/Sli1-like"/>
</dbReference>
<evidence type="ECO:0000313" key="2">
    <source>
        <dbReference type="Proteomes" id="UP000829364"/>
    </source>
</evidence>
<dbReference type="Gene3D" id="3.30.559.10">
    <property type="entry name" value="Chloramphenicol acetyltransferase-like domain"/>
    <property type="match status" value="1"/>
</dbReference>
<dbReference type="Pfam" id="PF07247">
    <property type="entry name" value="AATase"/>
    <property type="match status" value="1"/>
</dbReference>
<dbReference type="Proteomes" id="UP000829364">
    <property type="component" value="Chromosome 6"/>
</dbReference>
<protein>
    <submittedName>
        <fullName evidence="1">Alcohol acetyltransferase</fullName>
    </submittedName>
</protein>